<dbReference type="InterPro" id="IPR023214">
    <property type="entry name" value="HAD_sf"/>
</dbReference>
<dbReference type="InterPro" id="IPR036412">
    <property type="entry name" value="HAD-like_sf"/>
</dbReference>
<keyword evidence="2" id="KW-1185">Reference proteome</keyword>
<dbReference type="AlphaFoldDB" id="A0A401IT32"/>
<sequence>MKFVFDIDGTISFNGQKIEKPIVRAINSISNNGKNAIFASARPIRDLLPLVRGF</sequence>
<dbReference type="SUPFAM" id="SSF56784">
    <property type="entry name" value="HAD-like"/>
    <property type="match status" value="1"/>
</dbReference>
<dbReference type="Pfam" id="PF08282">
    <property type="entry name" value="Hydrolase_3"/>
    <property type="match status" value="1"/>
</dbReference>
<accession>A0A401IT32</accession>
<evidence type="ECO:0000313" key="1">
    <source>
        <dbReference type="EMBL" id="GBG94686.1"/>
    </source>
</evidence>
<comment type="caution">
    <text evidence="1">The sequence shown here is derived from an EMBL/GenBank/DDBJ whole genome shotgun (WGS) entry which is preliminary data.</text>
</comment>
<dbReference type="Gene3D" id="3.40.50.1000">
    <property type="entry name" value="HAD superfamily/HAD-like"/>
    <property type="match status" value="1"/>
</dbReference>
<gene>
    <name evidence="1" type="ORF">LFYK43_11450</name>
</gene>
<dbReference type="Proteomes" id="UP000286848">
    <property type="component" value="Unassembled WGS sequence"/>
</dbReference>
<proteinExistence type="predicted"/>
<evidence type="ECO:0000313" key="2">
    <source>
        <dbReference type="Proteomes" id="UP000286848"/>
    </source>
</evidence>
<evidence type="ECO:0008006" key="3">
    <source>
        <dbReference type="Google" id="ProtNLM"/>
    </source>
</evidence>
<organism evidence="1 2">
    <name type="scientific">Ligilactobacillus salitolerans</name>
    <dbReference type="NCBI Taxonomy" id="1808352"/>
    <lineage>
        <taxon>Bacteria</taxon>
        <taxon>Bacillati</taxon>
        <taxon>Bacillota</taxon>
        <taxon>Bacilli</taxon>
        <taxon>Lactobacillales</taxon>
        <taxon>Lactobacillaceae</taxon>
        <taxon>Ligilactobacillus</taxon>
    </lineage>
</organism>
<dbReference type="EMBL" id="BFFP01000016">
    <property type="protein sequence ID" value="GBG94686.1"/>
    <property type="molecule type" value="Genomic_DNA"/>
</dbReference>
<name>A0A401IT32_9LACO</name>
<protein>
    <recommendedName>
        <fullName evidence="3">Haloacid dehalogenase</fullName>
    </recommendedName>
</protein>
<reference evidence="2" key="1">
    <citation type="journal article" date="2019" name="Int. J. Syst. Evol. Microbiol.">
        <title>Lactobacillus salitolerans sp. nov., a novel lactic acid bacterium isolated from spent mushroom substrates.</title>
        <authorList>
            <person name="Tohno M."/>
            <person name="Tanizawa Y."/>
            <person name="Kojima Y."/>
            <person name="Sakamoto M."/>
            <person name="Nakamura Y."/>
            <person name="Ohkuma M."/>
            <person name="Kobayashi H."/>
        </authorList>
    </citation>
    <scope>NUCLEOTIDE SEQUENCE [LARGE SCALE GENOMIC DNA]</scope>
    <source>
        <strain evidence="2">YK43</strain>
    </source>
</reference>